<feature type="transmembrane region" description="Helical" evidence="2">
    <location>
        <begin position="145"/>
        <end position="167"/>
    </location>
</feature>
<reference evidence="3" key="2">
    <citation type="submission" date="2011-03" db="EMBL/GenBank/DDBJ databases">
        <title>Comparative genomics and transcriptomics of Neospora caninum and Toxoplasma gondii.</title>
        <authorList>
            <person name="Reid A.J."/>
            <person name="Sohal A."/>
            <person name="Harris D."/>
            <person name="Quail M."/>
            <person name="Sanders M."/>
            <person name="Berriman M."/>
            <person name="Wastling J.M."/>
            <person name="Pain A."/>
        </authorList>
    </citation>
    <scope>NUCLEOTIDE SEQUENCE</scope>
    <source>
        <strain evidence="3">Liverpool</strain>
    </source>
</reference>
<feature type="transmembrane region" description="Helical" evidence="2">
    <location>
        <begin position="88"/>
        <end position="108"/>
    </location>
</feature>
<dbReference type="EMBL" id="FR823380">
    <property type="protein sequence ID" value="CBZ49542.1"/>
    <property type="molecule type" value="Genomic_DNA"/>
</dbReference>
<feature type="compositionally biased region" description="Acidic residues" evidence="1">
    <location>
        <begin position="24"/>
        <end position="38"/>
    </location>
</feature>
<evidence type="ECO:0000256" key="1">
    <source>
        <dbReference type="SAM" id="MobiDB-lite"/>
    </source>
</evidence>
<dbReference type="AlphaFoldDB" id="F0V751"/>
<dbReference type="OrthoDB" id="333404at2759"/>
<feature type="transmembrane region" description="Helical" evidence="2">
    <location>
        <begin position="114"/>
        <end position="133"/>
    </location>
</feature>
<reference evidence="5" key="3">
    <citation type="journal article" date="2012" name="PLoS Pathog.">
        <title>Comparative genomics of the apicomplexan parasites Toxoplasma gondii and Neospora caninum: Coccidia differing in host range and transmission strategy.</title>
        <authorList>
            <person name="Reid A.J."/>
            <person name="Vermont S.J."/>
            <person name="Cotton J.A."/>
            <person name="Harris D."/>
            <person name="Hill-Cawthorne G.A."/>
            <person name="Konen-Waisman S."/>
            <person name="Latham S.M."/>
            <person name="Mourier T."/>
            <person name="Norton R."/>
            <person name="Quail M.A."/>
            <person name="Sanders M."/>
            <person name="Shanmugam D."/>
            <person name="Sohal A."/>
            <person name="Wasmuth J.D."/>
            <person name="Brunk B."/>
            <person name="Grigg M.E."/>
            <person name="Howard J.C."/>
            <person name="Parkinson J."/>
            <person name="Roos D.S."/>
            <person name="Trees A.J."/>
            <person name="Berriman M."/>
            <person name="Pain A."/>
            <person name="Wastling J.M."/>
        </authorList>
    </citation>
    <scope>NUCLEOTIDE SEQUENCE [LARGE SCALE GENOMIC DNA]</scope>
    <source>
        <strain evidence="5">Liverpool</strain>
    </source>
</reference>
<evidence type="ECO:0000313" key="4">
    <source>
        <dbReference type="EMBL" id="CEL64121.1"/>
    </source>
</evidence>
<dbReference type="VEuPathDB" id="ToxoDB:NCLIV_000400"/>
<dbReference type="RefSeq" id="XP_003879577.1">
    <property type="nucleotide sequence ID" value="XM_003879528.1"/>
</dbReference>
<dbReference type="Proteomes" id="UP000007494">
    <property type="component" value="Chromosome Ia"/>
</dbReference>
<feature type="region of interest" description="Disordered" evidence="1">
    <location>
        <begin position="1"/>
        <end position="59"/>
    </location>
</feature>
<evidence type="ECO:0000256" key="2">
    <source>
        <dbReference type="SAM" id="Phobius"/>
    </source>
</evidence>
<dbReference type="InParanoid" id="F0V751"/>
<sequence length="420" mass="45716">MATIEEAVEEVPLTEQPPSVGTAGDEEEKPESSPEPDLETEKKDEESEPIVNAAAPPAGCPKFLVDRGLAEERARQAMEDAQHRVKKVAVMICVVTVLFIFLGVVLFFCFAPMFICLSLTFVLLGLLSGVLGLPSVCCKNRVGSILYMVLGVILILYLFATWVYYAYMFYRASLTAIASGEDKVNTWVEDTTGGLIPQGGGGIFDIGSHLGNLNKLPNLEDLGALKDYFESLGKDDPNIGALIGGIATAALLEECRDGIENGGSDYMDSVQSTFLAMASYGQMCNYSHHKILHFRKWEYSCKETCGFDMLAVGHKLKPTEPEDVKVLVQWAEKLSQLPAHQRVACYADSLTTACAAENTYYVYVILGVIGLFLLCGCCGCLCCLPNTLKYTRGYVKALKKHHIAVRDIKAAEACAEANGP</sequence>
<reference evidence="4" key="4">
    <citation type="journal article" date="2015" name="PLoS ONE">
        <title>Comprehensive Evaluation of Toxoplasma gondii VEG and Neospora caninum LIV Genomes with Tachyzoite Stage Transcriptome and Proteome Defines Novel Transcript Features.</title>
        <authorList>
            <person name="Ramaprasad A."/>
            <person name="Mourier T."/>
            <person name="Naeem R."/>
            <person name="Malas T.B."/>
            <person name="Moussa E."/>
            <person name="Panigrahi A."/>
            <person name="Vermont S.J."/>
            <person name="Otto T.D."/>
            <person name="Wastling J."/>
            <person name="Pain A."/>
        </authorList>
    </citation>
    <scope>NUCLEOTIDE SEQUENCE</scope>
    <source>
        <strain evidence="4">Liverpool</strain>
    </source>
</reference>
<dbReference type="EMBL" id="LN714474">
    <property type="protein sequence ID" value="CEL64121.1"/>
    <property type="molecule type" value="Genomic_DNA"/>
</dbReference>
<evidence type="ECO:0000313" key="3">
    <source>
        <dbReference type="EMBL" id="CBZ49542.1"/>
    </source>
</evidence>
<name>F0V751_NEOCL</name>
<keyword evidence="2" id="KW-0812">Transmembrane</keyword>
<keyword evidence="5" id="KW-1185">Reference proteome</keyword>
<evidence type="ECO:0000313" key="5">
    <source>
        <dbReference type="Proteomes" id="UP000007494"/>
    </source>
</evidence>
<dbReference type="GeneID" id="13445801"/>
<evidence type="ECO:0008006" key="6">
    <source>
        <dbReference type="Google" id="ProtNLM"/>
    </source>
</evidence>
<feature type="transmembrane region" description="Helical" evidence="2">
    <location>
        <begin position="360"/>
        <end position="384"/>
    </location>
</feature>
<dbReference type="OMA" id="RVACYAD"/>
<protein>
    <recommendedName>
        <fullName evidence="6">Transmembrane protein</fullName>
    </recommendedName>
</protein>
<accession>F0V751</accession>
<dbReference type="eggNOG" id="ENOG502QZKC">
    <property type="taxonomic scope" value="Eukaryota"/>
</dbReference>
<organism evidence="3 5">
    <name type="scientific">Neospora caninum (strain Liverpool)</name>
    <dbReference type="NCBI Taxonomy" id="572307"/>
    <lineage>
        <taxon>Eukaryota</taxon>
        <taxon>Sar</taxon>
        <taxon>Alveolata</taxon>
        <taxon>Apicomplexa</taxon>
        <taxon>Conoidasida</taxon>
        <taxon>Coccidia</taxon>
        <taxon>Eucoccidiorida</taxon>
        <taxon>Eimeriorina</taxon>
        <taxon>Sarcocystidae</taxon>
        <taxon>Neospora</taxon>
    </lineage>
</organism>
<reference evidence="3" key="1">
    <citation type="submission" date="2011-02" db="EMBL/GenBank/DDBJ databases">
        <authorList>
            <person name="Aslett M."/>
        </authorList>
    </citation>
    <scope>NUCLEOTIDE SEQUENCE</scope>
    <source>
        <strain evidence="3">Liverpool</strain>
    </source>
</reference>
<keyword evidence="2" id="KW-1133">Transmembrane helix</keyword>
<keyword evidence="2" id="KW-0472">Membrane</keyword>
<proteinExistence type="predicted"/>
<gene>
    <name evidence="4" type="ORF">BN1204_000400</name>
    <name evidence="3" type="ORF">NCLIV_000400</name>
</gene>